<evidence type="ECO:0000256" key="1">
    <source>
        <dbReference type="SAM" id="MobiDB-lite"/>
    </source>
</evidence>
<dbReference type="EMBL" id="JBHSFQ010000047">
    <property type="protein sequence ID" value="MFC4565773.1"/>
    <property type="molecule type" value="Genomic_DNA"/>
</dbReference>
<evidence type="ECO:0000259" key="3">
    <source>
        <dbReference type="Pfam" id="PF02517"/>
    </source>
</evidence>
<dbReference type="GO" id="GO:0016787">
    <property type="term" value="F:hydrolase activity"/>
    <property type="evidence" value="ECO:0007669"/>
    <property type="project" value="UniProtKB-KW"/>
</dbReference>
<feature type="transmembrane region" description="Helical" evidence="2">
    <location>
        <begin position="162"/>
        <end position="181"/>
    </location>
</feature>
<keyword evidence="2" id="KW-1133">Transmembrane helix</keyword>
<evidence type="ECO:0000313" key="5">
    <source>
        <dbReference type="Proteomes" id="UP001595923"/>
    </source>
</evidence>
<feature type="region of interest" description="Disordered" evidence="1">
    <location>
        <begin position="342"/>
        <end position="363"/>
    </location>
</feature>
<dbReference type="EC" id="3.4.-.-" evidence="4"/>
<feature type="transmembrane region" description="Helical" evidence="2">
    <location>
        <begin position="254"/>
        <end position="272"/>
    </location>
</feature>
<feature type="transmembrane region" description="Helical" evidence="2">
    <location>
        <begin position="311"/>
        <end position="334"/>
    </location>
</feature>
<dbReference type="Pfam" id="PF02517">
    <property type="entry name" value="Rce1-like"/>
    <property type="match status" value="1"/>
</dbReference>
<keyword evidence="2" id="KW-0812">Transmembrane</keyword>
<feature type="transmembrane region" description="Helical" evidence="2">
    <location>
        <begin position="229"/>
        <end position="248"/>
    </location>
</feature>
<dbReference type="RefSeq" id="WP_378580064.1">
    <property type="nucleotide sequence ID" value="NZ_JBHSFQ010000047.1"/>
</dbReference>
<proteinExistence type="predicted"/>
<organism evidence="4 5">
    <name type="scientific">Nocardiopsis mangrovi</name>
    <dbReference type="NCBI Taxonomy" id="1179818"/>
    <lineage>
        <taxon>Bacteria</taxon>
        <taxon>Bacillati</taxon>
        <taxon>Actinomycetota</taxon>
        <taxon>Actinomycetes</taxon>
        <taxon>Streptosporangiales</taxon>
        <taxon>Nocardiopsidaceae</taxon>
        <taxon>Nocardiopsis</taxon>
    </lineage>
</organism>
<reference evidence="5" key="1">
    <citation type="journal article" date="2019" name="Int. J. Syst. Evol. Microbiol.">
        <title>The Global Catalogue of Microorganisms (GCM) 10K type strain sequencing project: providing services to taxonomists for standard genome sequencing and annotation.</title>
        <authorList>
            <consortium name="The Broad Institute Genomics Platform"/>
            <consortium name="The Broad Institute Genome Sequencing Center for Infectious Disease"/>
            <person name="Wu L."/>
            <person name="Ma J."/>
        </authorList>
    </citation>
    <scope>NUCLEOTIDE SEQUENCE [LARGE SCALE GENOMIC DNA]</scope>
    <source>
        <strain evidence="5">XZYJ18</strain>
    </source>
</reference>
<comment type="caution">
    <text evidence="4">The sequence shown here is derived from an EMBL/GenBank/DDBJ whole genome shotgun (WGS) entry which is preliminary data.</text>
</comment>
<keyword evidence="4" id="KW-0378">Hydrolase</keyword>
<protein>
    <submittedName>
        <fullName evidence="4">CPBP family intramembrane glutamic endopeptidase</fullName>
        <ecNumber evidence="4">3.4.-.-</ecNumber>
    </submittedName>
</protein>
<evidence type="ECO:0000256" key="2">
    <source>
        <dbReference type="SAM" id="Phobius"/>
    </source>
</evidence>
<feature type="transmembrane region" description="Helical" evidence="2">
    <location>
        <begin position="117"/>
        <end position="141"/>
    </location>
</feature>
<name>A0ABV9E527_9ACTN</name>
<keyword evidence="5" id="KW-1185">Reference proteome</keyword>
<sequence>MDPDHGRFPPPAPHRRADAFHPSPDAGAVRTPPYAPADPAVPNRRSRGPRPIAPGAEYHRVLAGEKRHIGRGILAIALLLAGMFVFSFAIVQAAAFIDARMGYTNPASGGTDYTPVYHGLSMFSLALLIPWSMCIQWWLYGVKGPSLHSVVSRFRFDVFGRALLIIGPVWLIATVAMHIGAPVEQTYWPIADLIAILVTTLLLTPLQAAGEEYGLRGLVFRVAGSWSRGPRAGLVLGVLVSSLVFTAIHGAGDPWINIWYFTLAVSLAAITWRTGGIETAVVIHALLNTVTFVFVTAMHSDIGASISDRSAGVGSPVLLVPTVTVAAIAAVVWLRTRRTGPALTPAHPSPHPHAQSASVPTAQ</sequence>
<evidence type="ECO:0000313" key="4">
    <source>
        <dbReference type="EMBL" id="MFC4565773.1"/>
    </source>
</evidence>
<feature type="transmembrane region" description="Helical" evidence="2">
    <location>
        <begin position="73"/>
        <end position="97"/>
    </location>
</feature>
<feature type="compositionally biased region" description="Low complexity" evidence="1">
    <location>
        <begin position="352"/>
        <end position="363"/>
    </location>
</feature>
<dbReference type="InterPro" id="IPR003675">
    <property type="entry name" value="Rce1/LyrA-like_dom"/>
</dbReference>
<gene>
    <name evidence="4" type="ORF">ACFO4E_28275</name>
</gene>
<feature type="transmembrane region" description="Helical" evidence="2">
    <location>
        <begin position="187"/>
        <end position="208"/>
    </location>
</feature>
<feature type="domain" description="CAAX prenyl protease 2/Lysostaphin resistance protein A-like" evidence="3">
    <location>
        <begin position="196"/>
        <end position="290"/>
    </location>
</feature>
<dbReference type="Proteomes" id="UP001595923">
    <property type="component" value="Unassembled WGS sequence"/>
</dbReference>
<accession>A0ABV9E527</accession>
<keyword evidence="2" id="KW-0472">Membrane</keyword>
<feature type="region of interest" description="Disordered" evidence="1">
    <location>
        <begin position="1"/>
        <end position="52"/>
    </location>
</feature>
<feature type="transmembrane region" description="Helical" evidence="2">
    <location>
        <begin position="279"/>
        <end position="299"/>
    </location>
</feature>